<proteinExistence type="inferred from homology"/>
<evidence type="ECO:0000313" key="8">
    <source>
        <dbReference type="Proteomes" id="UP000838749"/>
    </source>
</evidence>
<dbReference type="SUPFAM" id="SSF88659">
    <property type="entry name" value="Sigma3 and sigma4 domains of RNA polymerase sigma factors"/>
    <property type="match status" value="1"/>
</dbReference>
<dbReference type="NCBIfam" id="TIGR02937">
    <property type="entry name" value="sigma70-ECF"/>
    <property type="match status" value="1"/>
</dbReference>
<dbReference type="InterPro" id="IPR039425">
    <property type="entry name" value="RNA_pol_sigma-70-like"/>
</dbReference>
<feature type="domain" description="RNA polymerase sigma factor 70 region 4 type 2" evidence="6">
    <location>
        <begin position="101"/>
        <end position="153"/>
    </location>
</feature>
<dbReference type="CDD" id="cd06171">
    <property type="entry name" value="Sigma70_r4"/>
    <property type="match status" value="1"/>
</dbReference>
<evidence type="ECO:0000313" key="7">
    <source>
        <dbReference type="EMBL" id="CAH1054489.1"/>
    </source>
</evidence>
<dbReference type="Proteomes" id="UP000838749">
    <property type="component" value="Unassembled WGS sequence"/>
</dbReference>
<protein>
    <submittedName>
        <fullName evidence="7">ECF RNA polymerase sigma factor SigW</fullName>
    </submittedName>
</protein>
<organism evidence="7 8">
    <name type="scientific">Paenibacillus pseudetheri</name>
    <dbReference type="NCBI Taxonomy" id="2897682"/>
    <lineage>
        <taxon>Bacteria</taxon>
        <taxon>Bacillati</taxon>
        <taxon>Bacillota</taxon>
        <taxon>Bacilli</taxon>
        <taxon>Bacillales</taxon>
        <taxon>Paenibacillaceae</taxon>
        <taxon>Paenibacillus</taxon>
    </lineage>
</organism>
<keyword evidence="3" id="KW-0731">Sigma factor</keyword>
<dbReference type="PANTHER" id="PTHR43133:SF60">
    <property type="entry name" value="RNA POLYMERASE SIGMA FACTOR SIGV"/>
    <property type="match status" value="1"/>
</dbReference>
<evidence type="ECO:0000259" key="5">
    <source>
        <dbReference type="Pfam" id="PF04542"/>
    </source>
</evidence>
<dbReference type="InterPro" id="IPR007627">
    <property type="entry name" value="RNA_pol_sigma70_r2"/>
</dbReference>
<dbReference type="InterPro" id="IPR013325">
    <property type="entry name" value="RNA_pol_sigma_r2"/>
</dbReference>
<dbReference type="EMBL" id="CAKMAB010000003">
    <property type="protein sequence ID" value="CAH1054489.1"/>
    <property type="molecule type" value="Genomic_DNA"/>
</dbReference>
<comment type="caution">
    <text evidence="7">The sequence shown here is derived from an EMBL/GenBank/DDBJ whole genome shotgun (WGS) entry which is preliminary data.</text>
</comment>
<gene>
    <name evidence="7" type="primary">sigW_3</name>
    <name evidence="7" type="ORF">PAECIP111894_00634</name>
</gene>
<dbReference type="PANTHER" id="PTHR43133">
    <property type="entry name" value="RNA POLYMERASE ECF-TYPE SIGMA FACTO"/>
    <property type="match status" value="1"/>
</dbReference>
<keyword evidence="8" id="KW-1185">Reference proteome</keyword>
<evidence type="ECO:0000256" key="4">
    <source>
        <dbReference type="ARBA" id="ARBA00023163"/>
    </source>
</evidence>
<name>A0ABM9B7L6_9BACL</name>
<dbReference type="Gene3D" id="1.10.10.10">
    <property type="entry name" value="Winged helix-like DNA-binding domain superfamily/Winged helix DNA-binding domain"/>
    <property type="match status" value="1"/>
</dbReference>
<dbReference type="Gene3D" id="1.10.1740.10">
    <property type="match status" value="1"/>
</dbReference>
<reference evidence="7" key="1">
    <citation type="submission" date="2021-12" db="EMBL/GenBank/DDBJ databases">
        <authorList>
            <person name="Criscuolo A."/>
        </authorList>
    </citation>
    <scope>NUCLEOTIDE SEQUENCE</scope>
    <source>
        <strain evidence="7">CIP111894</strain>
    </source>
</reference>
<sequence length="166" mass="19589">MAQLPIDINENISAALTQYSGLVRRICFIYLHNSADVDDVFQEVFLKLLQNNSRFESAEHEKAWLIRVTINKCKDILKSFWRKKMVSIEGIEMPFEDQAENELLQVVLSLPDKYKDVIYLFYYEEYTVPEMAQLLNKKVNTIYSHLHRARELLKQKLGGKEHDYTL</sequence>
<evidence type="ECO:0000256" key="1">
    <source>
        <dbReference type="ARBA" id="ARBA00010641"/>
    </source>
</evidence>
<evidence type="ECO:0000256" key="3">
    <source>
        <dbReference type="ARBA" id="ARBA00023082"/>
    </source>
</evidence>
<dbReference type="RefSeq" id="WP_234531194.1">
    <property type="nucleotide sequence ID" value="NZ_CAKMAB010000003.1"/>
</dbReference>
<dbReference type="InterPro" id="IPR013324">
    <property type="entry name" value="RNA_pol_sigma_r3/r4-like"/>
</dbReference>
<comment type="similarity">
    <text evidence="1">Belongs to the sigma-70 factor family. ECF subfamily.</text>
</comment>
<keyword evidence="2" id="KW-0805">Transcription regulation</keyword>
<dbReference type="Pfam" id="PF08281">
    <property type="entry name" value="Sigma70_r4_2"/>
    <property type="match status" value="1"/>
</dbReference>
<dbReference type="InterPro" id="IPR036388">
    <property type="entry name" value="WH-like_DNA-bd_sf"/>
</dbReference>
<dbReference type="InterPro" id="IPR013249">
    <property type="entry name" value="RNA_pol_sigma70_r4_t2"/>
</dbReference>
<accession>A0ABM9B7L6</accession>
<evidence type="ECO:0000256" key="2">
    <source>
        <dbReference type="ARBA" id="ARBA00023015"/>
    </source>
</evidence>
<feature type="domain" description="RNA polymerase sigma-70 region 2" evidence="5">
    <location>
        <begin position="17"/>
        <end position="81"/>
    </location>
</feature>
<evidence type="ECO:0000259" key="6">
    <source>
        <dbReference type="Pfam" id="PF08281"/>
    </source>
</evidence>
<keyword evidence="4" id="KW-0804">Transcription</keyword>
<dbReference type="InterPro" id="IPR014284">
    <property type="entry name" value="RNA_pol_sigma-70_dom"/>
</dbReference>
<dbReference type="Pfam" id="PF04542">
    <property type="entry name" value="Sigma70_r2"/>
    <property type="match status" value="1"/>
</dbReference>
<dbReference type="SUPFAM" id="SSF88946">
    <property type="entry name" value="Sigma2 domain of RNA polymerase sigma factors"/>
    <property type="match status" value="1"/>
</dbReference>